<keyword evidence="7 8" id="KW-0961">Cell wall biogenesis/degradation</keyword>
<evidence type="ECO:0000256" key="3">
    <source>
        <dbReference type="ARBA" id="ARBA00022490"/>
    </source>
</evidence>
<evidence type="ECO:0000259" key="10">
    <source>
        <dbReference type="Pfam" id="PF08245"/>
    </source>
</evidence>
<evidence type="ECO:0000256" key="8">
    <source>
        <dbReference type="RuleBase" id="RU003664"/>
    </source>
</evidence>
<feature type="binding site" evidence="7">
    <location>
        <begin position="109"/>
        <end position="115"/>
    </location>
    <ligand>
        <name>ATP</name>
        <dbReference type="ChEBI" id="CHEBI:30616"/>
    </ligand>
</feature>
<dbReference type="GO" id="GO:0051301">
    <property type="term" value="P:cell division"/>
    <property type="evidence" value="ECO:0007669"/>
    <property type="project" value="UniProtKB-KW"/>
</dbReference>
<keyword evidence="3 7" id="KW-0963">Cytoplasm</keyword>
<dbReference type="UniPathway" id="UPA00219"/>
<keyword evidence="6 7" id="KW-0067">ATP-binding</keyword>
<dbReference type="InterPro" id="IPR036615">
    <property type="entry name" value="Mur_ligase_C_dom_sf"/>
</dbReference>
<comment type="caution">
    <text evidence="11">The sequence shown here is derived from an EMBL/GenBank/DDBJ whole genome shotgun (WGS) entry which is preliminary data.</text>
</comment>
<keyword evidence="7 8" id="KW-0133">Cell shape</keyword>
<dbReference type="PANTHER" id="PTHR43692:SF1">
    <property type="entry name" value="UDP-N-ACETYLMURAMOYLALANINE--D-GLUTAMATE LIGASE"/>
    <property type="match status" value="1"/>
</dbReference>
<evidence type="ECO:0000256" key="2">
    <source>
        <dbReference type="ARBA" id="ARBA00004752"/>
    </source>
</evidence>
<dbReference type="HAMAP" id="MF_00639">
    <property type="entry name" value="MurD"/>
    <property type="match status" value="1"/>
</dbReference>
<evidence type="ECO:0000256" key="7">
    <source>
        <dbReference type="HAMAP-Rule" id="MF_00639"/>
    </source>
</evidence>
<keyword evidence="4 7" id="KW-0436">Ligase</keyword>
<dbReference type="GO" id="GO:0008360">
    <property type="term" value="P:regulation of cell shape"/>
    <property type="evidence" value="ECO:0007669"/>
    <property type="project" value="UniProtKB-KW"/>
</dbReference>
<protein>
    <recommendedName>
        <fullName evidence="7 8">UDP-N-acetylmuramoylalanine--D-glutamate ligase</fullName>
        <ecNumber evidence="7 8">6.3.2.9</ecNumber>
    </recommendedName>
    <alternativeName>
        <fullName evidence="7">D-glutamic acid-adding enzyme</fullName>
    </alternativeName>
    <alternativeName>
        <fullName evidence="7">UDP-N-acetylmuramoyl-L-alanyl-D-glutamate synthetase</fullName>
    </alternativeName>
</protein>
<dbReference type="Pfam" id="PF02875">
    <property type="entry name" value="Mur_ligase_C"/>
    <property type="match status" value="1"/>
</dbReference>
<comment type="similarity">
    <text evidence="7">Belongs to the MurCDEF family.</text>
</comment>
<evidence type="ECO:0000313" key="12">
    <source>
        <dbReference type="Proteomes" id="UP000075359"/>
    </source>
</evidence>
<evidence type="ECO:0000256" key="5">
    <source>
        <dbReference type="ARBA" id="ARBA00022741"/>
    </source>
</evidence>
<feature type="domain" description="Mur ligase C-terminal" evidence="9">
    <location>
        <begin position="278"/>
        <end position="390"/>
    </location>
</feature>
<keyword evidence="7 8" id="KW-0132">Cell division</keyword>
<accession>A0A151CF07</accession>
<keyword evidence="5 7" id="KW-0547">Nucleotide-binding</keyword>
<dbReference type="InterPro" id="IPR036565">
    <property type="entry name" value="Mur-like_cat_sf"/>
</dbReference>
<comment type="catalytic activity">
    <reaction evidence="7 8">
        <text>UDP-N-acetyl-alpha-D-muramoyl-L-alanine + D-glutamate + ATP = UDP-N-acetyl-alpha-D-muramoyl-L-alanyl-D-glutamate + ADP + phosphate + H(+)</text>
        <dbReference type="Rhea" id="RHEA:16429"/>
        <dbReference type="ChEBI" id="CHEBI:15378"/>
        <dbReference type="ChEBI" id="CHEBI:29986"/>
        <dbReference type="ChEBI" id="CHEBI:30616"/>
        <dbReference type="ChEBI" id="CHEBI:43474"/>
        <dbReference type="ChEBI" id="CHEBI:83898"/>
        <dbReference type="ChEBI" id="CHEBI:83900"/>
        <dbReference type="ChEBI" id="CHEBI:456216"/>
        <dbReference type="EC" id="6.3.2.9"/>
    </reaction>
</comment>
<comment type="pathway">
    <text evidence="2 7 8">Cell wall biogenesis; peptidoglycan biosynthesis.</text>
</comment>
<dbReference type="EMBL" id="LNKT01000045">
    <property type="protein sequence ID" value="KYJ86115.1"/>
    <property type="molecule type" value="Genomic_DNA"/>
</dbReference>
<dbReference type="InterPro" id="IPR004101">
    <property type="entry name" value="Mur_ligase_C"/>
</dbReference>
<dbReference type="InterPro" id="IPR005762">
    <property type="entry name" value="MurD"/>
</dbReference>
<comment type="subcellular location">
    <subcellularLocation>
        <location evidence="1 7 8">Cytoplasm</location>
    </subcellularLocation>
</comment>
<keyword evidence="7 8" id="KW-0131">Cell cycle</keyword>
<evidence type="ECO:0000256" key="6">
    <source>
        <dbReference type="ARBA" id="ARBA00022840"/>
    </source>
</evidence>
<dbReference type="GO" id="GO:0005524">
    <property type="term" value="F:ATP binding"/>
    <property type="evidence" value="ECO:0007669"/>
    <property type="project" value="UniProtKB-UniRule"/>
</dbReference>
<evidence type="ECO:0000313" key="11">
    <source>
        <dbReference type="EMBL" id="KYJ86115.1"/>
    </source>
</evidence>
<name>A0A151CF07_9BACT</name>
<dbReference type="NCBIfam" id="TIGR01087">
    <property type="entry name" value="murD"/>
    <property type="match status" value="1"/>
</dbReference>
<evidence type="ECO:0000259" key="9">
    <source>
        <dbReference type="Pfam" id="PF02875"/>
    </source>
</evidence>
<proteinExistence type="inferred from homology"/>
<dbReference type="Pfam" id="PF08245">
    <property type="entry name" value="Mur_ligase_M"/>
    <property type="match status" value="1"/>
</dbReference>
<feature type="domain" description="Mur ligase central" evidence="10">
    <location>
        <begin position="107"/>
        <end position="207"/>
    </location>
</feature>
<dbReference type="EC" id="6.3.2.9" evidence="7 8"/>
<dbReference type="PANTHER" id="PTHR43692">
    <property type="entry name" value="UDP-N-ACETYLMURAMOYLALANINE--D-GLUTAMATE LIGASE"/>
    <property type="match status" value="1"/>
</dbReference>
<comment type="function">
    <text evidence="7 8">Cell wall formation. Catalyzes the addition of glutamate to the nucleotide precursor UDP-N-acetylmuramoyl-L-alanine (UMA).</text>
</comment>
<dbReference type="Gene3D" id="3.90.190.20">
    <property type="entry name" value="Mur ligase, C-terminal domain"/>
    <property type="match status" value="1"/>
</dbReference>
<dbReference type="GO" id="GO:0005737">
    <property type="term" value="C:cytoplasm"/>
    <property type="evidence" value="ECO:0007669"/>
    <property type="project" value="UniProtKB-SubCell"/>
</dbReference>
<dbReference type="GO" id="GO:0071555">
    <property type="term" value="P:cell wall organization"/>
    <property type="evidence" value="ECO:0007669"/>
    <property type="project" value="UniProtKB-KW"/>
</dbReference>
<reference evidence="11 12" key="1">
    <citation type="submission" date="2015-11" db="EMBL/GenBank/DDBJ databases">
        <title>Draft genome of Sulfurovum riftiae 1812E, a member of the Epsilonproteobacteria isolated from the tube of the deep-sea hydrothermal vent tubewom Riftia pachyptila.</title>
        <authorList>
            <person name="Vetriani C."/>
            <person name="Giovannelli D."/>
        </authorList>
    </citation>
    <scope>NUCLEOTIDE SEQUENCE [LARGE SCALE GENOMIC DNA]</scope>
    <source>
        <strain evidence="11 12">1812E</strain>
    </source>
</reference>
<dbReference type="Gene3D" id="3.40.1190.10">
    <property type="entry name" value="Mur-like, catalytic domain"/>
    <property type="match status" value="1"/>
</dbReference>
<evidence type="ECO:0000256" key="1">
    <source>
        <dbReference type="ARBA" id="ARBA00004496"/>
    </source>
</evidence>
<organism evidence="11 12">
    <name type="scientific">Sulfurovum riftiae</name>
    <dbReference type="NCBI Taxonomy" id="1630136"/>
    <lineage>
        <taxon>Bacteria</taxon>
        <taxon>Pseudomonadati</taxon>
        <taxon>Campylobacterota</taxon>
        <taxon>Epsilonproteobacteria</taxon>
        <taxon>Campylobacterales</taxon>
        <taxon>Sulfurovaceae</taxon>
        <taxon>Sulfurovum</taxon>
    </lineage>
</organism>
<gene>
    <name evidence="7 11" type="primary">murD</name>
    <name evidence="11" type="ORF">AS592_01760</name>
</gene>
<dbReference type="GO" id="GO:0009252">
    <property type="term" value="P:peptidoglycan biosynthetic process"/>
    <property type="evidence" value="ECO:0007669"/>
    <property type="project" value="UniProtKB-UniRule"/>
</dbReference>
<dbReference type="OrthoDB" id="9809796at2"/>
<dbReference type="GO" id="GO:0008764">
    <property type="term" value="F:UDP-N-acetylmuramoylalanine-D-glutamate ligase activity"/>
    <property type="evidence" value="ECO:0007669"/>
    <property type="project" value="UniProtKB-UniRule"/>
</dbReference>
<dbReference type="InterPro" id="IPR013221">
    <property type="entry name" value="Mur_ligase_cen"/>
</dbReference>
<evidence type="ECO:0000256" key="4">
    <source>
        <dbReference type="ARBA" id="ARBA00022598"/>
    </source>
</evidence>
<dbReference type="AlphaFoldDB" id="A0A151CF07"/>
<keyword evidence="7 8" id="KW-0573">Peptidoglycan synthesis</keyword>
<dbReference type="RefSeq" id="WP_067331517.1">
    <property type="nucleotide sequence ID" value="NZ_LNKT01000045.1"/>
</dbReference>
<dbReference type="SUPFAM" id="SSF53623">
    <property type="entry name" value="MurD-like peptide ligases, catalytic domain"/>
    <property type="match status" value="1"/>
</dbReference>
<keyword evidence="12" id="KW-1185">Reference proteome</keyword>
<dbReference type="SUPFAM" id="SSF53244">
    <property type="entry name" value="MurD-like peptide ligases, peptide-binding domain"/>
    <property type="match status" value="1"/>
</dbReference>
<sequence>MKPTLFGYGLTTRAIAKKLGGGCIFYDDNVKEPYTDEEGNKILPSSLFDPDKSELEVTTPSLKPNHPLIQKAKHLLSEYDYILAPHHSSLFTLHSSLERHMPFTVWISGTNGKTTTTQMLTHLLEHRGAVSGGNIGVPLAAMDAEAPIWVLESSSYALHYTKTASPDIYLLLPITPDHLDWHGTEEAYEADKLRPLLTMKEGELALVPKGLNLPETDAFVVEYDSTDFLSDYFNIDPALINFKAAFLEDAMLALAVTRVLFDEVDYACINTFKMDLNRQQEFHDAQGRLWVNDSKATNVDAAVQAIKAYDDHHIHLIAGGDDKGVDLHPYFEAMSQVSLTLYTIGANSERLLSLAREYNIPAVESNTLENAVHAIDKNMQADDVGLLSPAAASFDQFKNYAQRGEIFMNLVKQL</sequence>
<dbReference type="Proteomes" id="UP000075359">
    <property type="component" value="Unassembled WGS sequence"/>
</dbReference>
<dbReference type="STRING" id="1630136.AS592_01760"/>